<dbReference type="HOGENOM" id="CLU_624084_0_0_1"/>
<dbReference type="AlphaFoldDB" id="A0A0B2UKN2"/>
<proteinExistence type="predicted"/>
<dbReference type="GeneID" id="26261940"/>
<accession>A0A0B2UKN2</accession>
<evidence type="ECO:0000313" key="2">
    <source>
        <dbReference type="EMBL" id="KHN69570.1"/>
    </source>
</evidence>
<dbReference type="Proteomes" id="UP000031056">
    <property type="component" value="Unassembled WGS sequence"/>
</dbReference>
<dbReference type="OrthoDB" id="2196187at2759"/>
<evidence type="ECO:0000256" key="1">
    <source>
        <dbReference type="SAM" id="MobiDB-lite"/>
    </source>
</evidence>
<reference evidence="2 3" key="1">
    <citation type="journal article" date="2014" name="MBio">
        <title>The Ordospora colligata genome; evolution of extreme reduction in microsporidia and host-to-parasite horizontal gene transfer.</title>
        <authorList>
            <person name="Pombert J.-F."/>
            <person name="Haag K.L."/>
            <person name="Beidas S."/>
            <person name="Ebert D."/>
            <person name="Keeling P.J."/>
        </authorList>
    </citation>
    <scope>NUCLEOTIDE SEQUENCE [LARGE SCALE GENOMIC DNA]</scope>
    <source>
        <strain evidence="2 3">OC4</strain>
    </source>
</reference>
<comment type="caution">
    <text evidence="2">The sequence shown here is derived from an EMBL/GenBank/DDBJ whole genome shotgun (WGS) entry which is preliminary data.</text>
</comment>
<organism evidence="2 3">
    <name type="scientific">Ordospora colligata OC4</name>
    <dbReference type="NCBI Taxonomy" id="1354746"/>
    <lineage>
        <taxon>Eukaryota</taxon>
        <taxon>Fungi</taxon>
        <taxon>Fungi incertae sedis</taxon>
        <taxon>Microsporidia</taxon>
        <taxon>Ordosporidae</taxon>
        <taxon>Ordospora</taxon>
    </lineage>
</organism>
<dbReference type="EMBL" id="JOKQ01000006">
    <property type="protein sequence ID" value="KHN69570.1"/>
    <property type="molecule type" value="Genomic_DNA"/>
</dbReference>
<evidence type="ECO:0008006" key="4">
    <source>
        <dbReference type="Google" id="ProtNLM"/>
    </source>
</evidence>
<dbReference type="VEuPathDB" id="MicrosporidiaDB:M896_060690"/>
<evidence type="ECO:0000313" key="3">
    <source>
        <dbReference type="Proteomes" id="UP000031056"/>
    </source>
</evidence>
<sequence>MDTYEVLLGLSKNPMNYTEEYGRQLDKFVSLVNLPNQPEKPIRQVLSLLLTHVKIDSRLPNALINSIRTIKCHKIRHVVIESLFLLKRNKLIDADQLLRNLLEYHSDLKSILNRTRREVSVDTIPCLLEYYTKGNDKQKCFCYYMIVYLFSCGHTKLEKDVCEGMFVDGKVGKLCMLYFLDQIDFEDEGSKAMDLLSYEGASTGKKLFKSIQREAVDREVKIMKMKVYSLFKSRYGLKASIVPLALDMLNPDKSDIKDVMRLIIGGTTENDVMKVIGVVSEMLCSEFRDDDYIAYGLNVLRELYCKFDSEASKLKQKGIDMDMEDACDSDDEFASEDASIFTNEEHIESEDKENDLRIKEFIDGMKDKITNAVSCFKDSKSKCVYYAYMSVVNVMNHRKYSGKRPEYVKKKASKEERIAVKRAGLRDKKEMMKERKKSGGKHSKKRRISNKKKTVK</sequence>
<keyword evidence="3" id="KW-1185">Reference proteome</keyword>
<gene>
    <name evidence="2" type="ORF">M896_060690</name>
</gene>
<feature type="region of interest" description="Disordered" evidence="1">
    <location>
        <begin position="421"/>
        <end position="456"/>
    </location>
</feature>
<dbReference type="RefSeq" id="XP_014563612.1">
    <property type="nucleotide sequence ID" value="XM_014708126.1"/>
</dbReference>
<name>A0A0B2UKN2_9MICR</name>
<dbReference type="InParanoid" id="A0A0B2UKN2"/>
<feature type="compositionally biased region" description="Basic and acidic residues" evidence="1">
    <location>
        <begin position="421"/>
        <end position="433"/>
    </location>
</feature>
<protein>
    <recommendedName>
        <fullName evidence="4">Protein SDA1</fullName>
    </recommendedName>
</protein>
<feature type="compositionally biased region" description="Basic residues" evidence="1">
    <location>
        <begin position="434"/>
        <end position="456"/>
    </location>
</feature>